<accession>A0ABM8Q7Y9</accession>
<comment type="caution">
    <text evidence="1">The sequence shown here is derived from an EMBL/GenBank/DDBJ whole genome shotgun (WGS) entry which is preliminary data.</text>
</comment>
<evidence type="ECO:0000313" key="1">
    <source>
        <dbReference type="EMBL" id="CAD7289112.1"/>
    </source>
</evidence>
<organism evidence="1 2">
    <name type="scientific">Campylobacter majalis</name>
    <dbReference type="NCBI Taxonomy" id="2790656"/>
    <lineage>
        <taxon>Bacteria</taxon>
        <taxon>Pseudomonadati</taxon>
        <taxon>Campylobacterota</taxon>
        <taxon>Epsilonproteobacteria</taxon>
        <taxon>Campylobacterales</taxon>
        <taxon>Campylobacteraceae</taxon>
        <taxon>Campylobacter</taxon>
    </lineage>
</organism>
<name>A0ABM8Q7Y9_9BACT</name>
<reference evidence="1 2" key="1">
    <citation type="submission" date="2020-11" db="EMBL/GenBank/DDBJ databases">
        <authorList>
            <person name="Peeters C."/>
        </authorList>
    </citation>
    <scope>NUCLEOTIDE SEQUENCE [LARGE SCALE GENOMIC DNA]</scope>
    <source>
        <strain evidence="1 2">LMG 7974</strain>
    </source>
</reference>
<gene>
    <name evidence="1" type="ORF">LMG7974_01348</name>
</gene>
<evidence type="ECO:0000313" key="2">
    <source>
        <dbReference type="Proteomes" id="UP000789803"/>
    </source>
</evidence>
<dbReference type="EMBL" id="CAJHOF010000012">
    <property type="protein sequence ID" value="CAD7289112.1"/>
    <property type="molecule type" value="Genomic_DNA"/>
</dbReference>
<sequence length="96" mass="10365">MLLSMLLALGLHANNLLSKATGGSINNNAFGVKELSVSEMKNIKGRYRLTGVIDISNTSVAVIAIPHYDSELGLVYNDAGLLDIEKSTLRDRVYAD</sequence>
<proteinExistence type="predicted"/>
<keyword evidence="2" id="KW-1185">Reference proteome</keyword>
<dbReference type="Proteomes" id="UP000789803">
    <property type="component" value="Unassembled WGS sequence"/>
</dbReference>
<protein>
    <submittedName>
        <fullName evidence="1">Uncharacterized protein</fullName>
    </submittedName>
</protein>